<feature type="region of interest" description="Disordered" evidence="1">
    <location>
        <begin position="229"/>
        <end position="256"/>
    </location>
</feature>
<sequence length="256" mass="29372">MRPRVQYYRGTLRLRPGTIDCGEGDDDDFGSRTRYHSIAIAFRRADSEEVIGARERRRGTGQSINTAREPTSDDHGDHGDRDNTWKRIVLMTATSIMLLVGLLYAMSCFRPFAPLQQQQQQHDQRPNAVAVSTPSSSASHSAYSHEDFLLLAEKDLHAFGVTHKPGPSGSDDEVAACLRQVSTAYRRLSLAWHEDKCKYREFMLPWQCDRMWQMAQERVKPAKDLCLNQKQTRERAESRRQEQLEERRRTKSGMSG</sequence>
<feature type="region of interest" description="Disordered" evidence="1">
    <location>
        <begin position="117"/>
        <end position="140"/>
    </location>
</feature>
<dbReference type="Proteomes" id="UP001367316">
    <property type="component" value="Unassembled WGS sequence"/>
</dbReference>
<accession>A0ABR1MWL9</accession>
<keyword evidence="4" id="KW-1185">Reference proteome</keyword>
<feature type="region of interest" description="Disordered" evidence="1">
    <location>
        <begin position="51"/>
        <end position="82"/>
    </location>
</feature>
<feature type="transmembrane region" description="Helical" evidence="2">
    <location>
        <begin position="88"/>
        <end position="106"/>
    </location>
</feature>
<reference evidence="3 4" key="1">
    <citation type="submission" date="2024-04" db="EMBL/GenBank/DDBJ databases">
        <title>Phyllosticta paracitricarpa is synonymous to the EU quarantine fungus P. citricarpa based on phylogenomic analyses.</title>
        <authorList>
            <consortium name="Lawrence Berkeley National Laboratory"/>
            <person name="Van ingen-buijs V.A."/>
            <person name="Van westerhoven A.C."/>
            <person name="Haridas S."/>
            <person name="Skiadas P."/>
            <person name="Martin F."/>
            <person name="Groenewald J.Z."/>
            <person name="Crous P.W."/>
            <person name="Seidl M.F."/>
        </authorList>
    </citation>
    <scope>NUCLEOTIDE SEQUENCE [LARGE SCALE GENOMIC DNA]</scope>
    <source>
        <strain evidence="3 4">CBS 141358</strain>
    </source>
</reference>
<evidence type="ECO:0008006" key="5">
    <source>
        <dbReference type="Google" id="ProtNLM"/>
    </source>
</evidence>
<keyword evidence="2" id="KW-0472">Membrane</keyword>
<feature type="compositionally biased region" description="Low complexity" evidence="1">
    <location>
        <begin position="128"/>
        <end position="140"/>
    </location>
</feature>
<name>A0ABR1MWL9_9PEZI</name>
<dbReference type="EMBL" id="JBBPBF010000044">
    <property type="protein sequence ID" value="KAK7606657.1"/>
    <property type="molecule type" value="Genomic_DNA"/>
</dbReference>
<evidence type="ECO:0000256" key="2">
    <source>
        <dbReference type="SAM" id="Phobius"/>
    </source>
</evidence>
<feature type="compositionally biased region" description="Polar residues" evidence="1">
    <location>
        <begin position="60"/>
        <end position="69"/>
    </location>
</feature>
<feature type="compositionally biased region" description="Basic and acidic residues" evidence="1">
    <location>
        <begin position="70"/>
        <end position="82"/>
    </location>
</feature>
<keyword evidence="2" id="KW-1133">Transmembrane helix</keyword>
<gene>
    <name evidence="3" type="ORF">JOL62DRAFT_615960</name>
</gene>
<organism evidence="3 4">
    <name type="scientific">Phyllosticta paracitricarpa</name>
    <dbReference type="NCBI Taxonomy" id="2016321"/>
    <lineage>
        <taxon>Eukaryota</taxon>
        <taxon>Fungi</taxon>
        <taxon>Dikarya</taxon>
        <taxon>Ascomycota</taxon>
        <taxon>Pezizomycotina</taxon>
        <taxon>Dothideomycetes</taxon>
        <taxon>Dothideomycetes incertae sedis</taxon>
        <taxon>Botryosphaeriales</taxon>
        <taxon>Phyllostictaceae</taxon>
        <taxon>Phyllosticta</taxon>
    </lineage>
</organism>
<proteinExistence type="predicted"/>
<evidence type="ECO:0000313" key="4">
    <source>
        <dbReference type="Proteomes" id="UP001367316"/>
    </source>
</evidence>
<evidence type="ECO:0000256" key="1">
    <source>
        <dbReference type="SAM" id="MobiDB-lite"/>
    </source>
</evidence>
<keyword evidence="2" id="KW-0812">Transmembrane</keyword>
<protein>
    <recommendedName>
        <fullName evidence="5">J domain-containing protein</fullName>
    </recommendedName>
</protein>
<evidence type="ECO:0000313" key="3">
    <source>
        <dbReference type="EMBL" id="KAK7606657.1"/>
    </source>
</evidence>
<comment type="caution">
    <text evidence="3">The sequence shown here is derived from an EMBL/GenBank/DDBJ whole genome shotgun (WGS) entry which is preliminary data.</text>
</comment>
<feature type="compositionally biased region" description="Basic and acidic residues" evidence="1">
    <location>
        <begin position="231"/>
        <end position="248"/>
    </location>
</feature>